<dbReference type="InterPro" id="IPR015590">
    <property type="entry name" value="Aldehyde_DH_dom"/>
</dbReference>
<dbReference type="GO" id="GO:0016620">
    <property type="term" value="F:oxidoreductase activity, acting on the aldehyde or oxo group of donors, NAD or NADP as acceptor"/>
    <property type="evidence" value="ECO:0007669"/>
    <property type="project" value="InterPro"/>
</dbReference>
<gene>
    <name evidence="3" type="ORF">FGLOB1_14177</name>
</gene>
<evidence type="ECO:0000313" key="3">
    <source>
        <dbReference type="EMBL" id="KAF5694575.1"/>
    </source>
</evidence>
<dbReference type="Gene3D" id="3.40.309.10">
    <property type="entry name" value="Aldehyde Dehydrogenase, Chain A, domain 2"/>
    <property type="match status" value="1"/>
</dbReference>
<dbReference type="Pfam" id="PF00171">
    <property type="entry name" value="Aldedh"/>
    <property type="match status" value="1"/>
</dbReference>
<sequence length="473" mass="52010">MAPDLARVRAALIDQRCRAPFYRQTELRSLHDALLSNSDALQNALAADCGYTQDEITWEISASLLCVKRESQNFKPKDELANEYLVANEKDNVQHREPIGLCYIEPATKHTPLFSIVSALAPSIAAGNCNVVNLSEKTILGQTLRKALSRALDQDAFVLIDAPLDDPIVPGRTLRIIQSSSEEIPHTEELLSLDSAVCIAVVDRTGDLKKAAQQLYTARSTHGGRSPYAPDIVLVNEFAMGDFVKEVLREAMSASPRSPGSVGGTTVKDLDLHVNNLQKRDPDAQLLMRKDNFAVVQRATSNELLLKTQYPLLVLYPFRSLDHVIDLVAQQQSGSPSLATYIFANPETAKYLSQFIEGAATFVNHVPTELLLGPAFPHTKPVDLKHRYPRETLTLPRPQYIHSGRPDTKESLSSKIASLKVQALAPLVVPYRHSGADLGFFDRGAIISLGFIVTTFVGTVGCAVAYWFKSRAI</sequence>
<comment type="caution">
    <text evidence="3">The sequence shown here is derived from an EMBL/GenBank/DDBJ whole genome shotgun (WGS) entry which is preliminary data.</text>
</comment>
<reference evidence="3 4" key="1">
    <citation type="submission" date="2020-05" db="EMBL/GenBank/DDBJ databases">
        <title>Identification and distribution of gene clusters putatively required for synthesis of sphingolipid metabolism inhibitors in phylogenetically diverse species of the filamentous fungus Fusarium.</title>
        <authorList>
            <person name="Kim H.-S."/>
            <person name="Busman M."/>
            <person name="Brown D.W."/>
            <person name="Divon H."/>
            <person name="Uhlig S."/>
            <person name="Proctor R.H."/>
        </authorList>
    </citation>
    <scope>NUCLEOTIDE SEQUENCE [LARGE SCALE GENOMIC DNA]</scope>
    <source>
        <strain evidence="3 4">NRRL 26131</strain>
    </source>
</reference>
<evidence type="ECO:0000259" key="2">
    <source>
        <dbReference type="Pfam" id="PF00171"/>
    </source>
</evidence>
<dbReference type="SUPFAM" id="SSF53720">
    <property type="entry name" value="ALDH-like"/>
    <property type="match status" value="1"/>
</dbReference>
<keyword evidence="1" id="KW-0812">Transmembrane</keyword>
<dbReference type="PANTHER" id="PTHR43111">
    <property type="entry name" value="ALDEHYDE DEHYDROGENASE B-RELATED"/>
    <property type="match status" value="1"/>
</dbReference>
<dbReference type="Gene3D" id="3.40.605.10">
    <property type="entry name" value="Aldehyde Dehydrogenase, Chain A, domain 1"/>
    <property type="match status" value="1"/>
</dbReference>
<evidence type="ECO:0000256" key="1">
    <source>
        <dbReference type="SAM" id="Phobius"/>
    </source>
</evidence>
<dbReference type="EMBL" id="JAAQPF010001012">
    <property type="protein sequence ID" value="KAF5694575.1"/>
    <property type="molecule type" value="Genomic_DNA"/>
</dbReference>
<keyword evidence="4" id="KW-1185">Reference proteome</keyword>
<accession>A0A8H6CWF0</accession>
<protein>
    <submittedName>
        <fullName evidence="3">Aldehyde dehydrogenase</fullName>
    </submittedName>
</protein>
<name>A0A8H6CWF0_9HYPO</name>
<dbReference type="Proteomes" id="UP000532311">
    <property type="component" value="Unassembled WGS sequence"/>
</dbReference>
<feature type="transmembrane region" description="Helical" evidence="1">
    <location>
        <begin position="446"/>
        <end position="468"/>
    </location>
</feature>
<keyword evidence="1" id="KW-0472">Membrane</keyword>
<dbReference type="InterPro" id="IPR016162">
    <property type="entry name" value="Ald_DH_N"/>
</dbReference>
<dbReference type="InterPro" id="IPR016163">
    <property type="entry name" value="Ald_DH_C"/>
</dbReference>
<dbReference type="InterPro" id="IPR016161">
    <property type="entry name" value="Ald_DH/histidinol_DH"/>
</dbReference>
<keyword evidence="1" id="KW-1133">Transmembrane helix</keyword>
<organism evidence="3 4">
    <name type="scientific">Fusarium globosum</name>
    <dbReference type="NCBI Taxonomy" id="78864"/>
    <lineage>
        <taxon>Eukaryota</taxon>
        <taxon>Fungi</taxon>
        <taxon>Dikarya</taxon>
        <taxon>Ascomycota</taxon>
        <taxon>Pezizomycotina</taxon>
        <taxon>Sordariomycetes</taxon>
        <taxon>Hypocreomycetidae</taxon>
        <taxon>Hypocreales</taxon>
        <taxon>Nectriaceae</taxon>
        <taxon>Fusarium</taxon>
        <taxon>Fusarium fujikuroi species complex</taxon>
    </lineage>
</organism>
<feature type="domain" description="Aldehyde dehydrogenase" evidence="2">
    <location>
        <begin position="22"/>
        <end position="140"/>
    </location>
</feature>
<evidence type="ECO:0000313" key="4">
    <source>
        <dbReference type="Proteomes" id="UP000532311"/>
    </source>
</evidence>
<dbReference type="AlphaFoldDB" id="A0A8H6CWF0"/>
<dbReference type="PANTHER" id="PTHR43111:SF1">
    <property type="entry name" value="ALDEHYDE DEHYDROGENASE B-RELATED"/>
    <property type="match status" value="1"/>
</dbReference>
<proteinExistence type="predicted"/>